<evidence type="ECO:0000256" key="2">
    <source>
        <dbReference type="ARBA" id="ARBA00022692"/>
    </source>
</evidence>
<keyword evidence="8" id="KW-1185">Reference proteome</keyword>
<evidence type="ECO:0000256" key="3">
    <source>
        <dbReference type="ARBA" id="ARBA00022989"/>
    </source>
</evidence>
<dbReference type="EMBL" id="CAJNOR010005610">
    <property type="protein sequence ID" value="CAF1569647.1"/>
    <property type="molecule type" value="Genomic_DNA"/>
</dbReference>
<proteinExistence type="predicted"/>
<comment type="subcellular location">
    <subcellularLocation>
        <location evidence="1">Membrane</location>
    </subcellularLocation>
</comment>
<dbReference type="Proteomes" id="UP000663828">
    <property type="component" value="Unassembled WGS sequence"/>
</dbReference>
<feature type="transmembrane region" description="Helical" evidence="5">
    <location>
        <begin position="112"/>
        <end position="136"/>
    </location>
</feature>
<dbReference type="Gene3D" id="1.20.1070.10">
    <property type="entry name" value="Rhodopsin 7-helix transmembrane proteins"/>
    <property type="match status" value="1"/>
</dbReference>
<evidence type="ECO:0000313" key="8">
    <source>
        <dbReference type="Proteomes" id="UP000663828"/>
    </source>
</evidence>
<accession>A0A815YE47</accession>
<feature type="transmembrane region" description="Helical" evidence="5">
    <location>
        <begin position="67"/>
        <end position="91"/>
    </location>
</feature>
<evidence type="ECO:0000256" key="1">
    <source>
        <dbReference type="ARBA" id="ARBA00004370"/>
    </source>
</evidence>
<sequence length="206" mass="23723">MATVDQFLITSKNVRLRQHSNIKQMRLVACAMIILWCLHGIPFFLYYDIPSTSQGCCITNSTFRHYTIAYTLIFASAIPVLIVSIFGYFTFRNIRQSTVLVEQRADRQIAKMTLLQVLLIIVSVTPTGVFSAYMSITDNIIKDAQRLDNELLALTIITLTSYLYFVGNFYMFLITSSRFRSVVRHRLNPCCKEKQVRPSTMIHNEN</sequence>
<comment type="caution">
    <text evidence="7">The sequence shown here is derived from an EMBL/GenBank/DDBJ whole genome shotgun (WGS) entry which is preliminary data.</text>
</comment>
<evidence type="ECO:0000259" key="6">
    <source>
        <dbReference type="PROSITE" id="PS50262"/>
    </source>
</evidence>
<dbReference type="PROSITE" id="PS50262">
    <property type="entry name" value="G_PROTEIN_RECEP_F1_2"/>
    <property type="match status" value="1"/>
</dbReference>
<gene>
    <name evidence="7" type="ORF">XAT740_LOCUS44357</name>
</gene>
<keyword evidence="3 5" id="KW-1133">Transmembrane helix</keyword>
<keyword evidence="2 5" id="KW-0812">Transmembrane</keyword>
<dbReference type="AlphaFoldDB" id="A0A815YE47"/>
<protein>
    <recommendedName>
        <fullName evidence="6">G-protein coupled receptors family 1 profile domain-containing protein</fullName>
    </recommendedName>
</protein>
<feature type="transmembrane region" description="Helical" evidence="5">
    <location>
        <begin position="151"/>
        <end position="174"/>
    </location>
</feature>
<dbReference type="InterPro" id="IPR017452">
    <property type="entry name" value="GPCR_Rhodpsn_7TM"/>
</dbReference>
<feature type="domain" description="G-protein coupled receptors family 1 profile" evidence="6">
    <location>
        <begin position="1"/>
        <end position="172"/>
    </location>
</feature>
<evidence type="ECO:0000313" key="7">
    <source>
        <dbReference type="EMBL" id="CAF1569647.1"/>
    </source>
</evidence>
<evidence type="ECO:0000256" key="4">
    <source>
        <dbReference type="ARBA" id="ARBA00023136"/>
    </source>
</evidence>
<reference evidence="7" key="1">
    <citation type="submission" date="2021-02" db="EMBL/GenBank/DDBJ databases">
        <authorList>
            <person name="Nowell W R."/>
        </authorList>
    </citation>
    <scope>NUCLEOTIDE SEQUENCE</scope>
</reference>
<dbReference type="GO" id="GO:0016020">
    <property type="term" value="C:membrane"/>
    <property type="evidence" value="ECO:0007669"/>
    <property type="project" value="UniProtKB-SubCell"/>
</dbReference>
<feature type="transmembrane region" description="Helical" evidence="5">
    <location>
        <begin position="27"/>
        <end position="47"/>
    </location>
</feature>
<evidence type="ECO:0000256" key="5">
    <source>
        <dbReference type="SAM" id="Phobius"/>
    </source>
</evidence>
<keyword evidence="4 5" id="KW-0472">Membrane</keyword>
<organism evidence="7 8">
    <name type="scientific">Adineta ricciae</name>
    <name type="common">Rotifer</name>
    <dbReference type="NCBI Taxonomy" id="249248"/>
    <lineage>
        <taxon>Eukaryota</taxon>
        <taxon>Metazoa</taxon>
        <taxon>Spiralia</taxon>
        <taxon>Gnathifera</taxon>
        <taxon>Rotifera</taxon>
        <taxon>Eurotatoria</taxon>
        <taxon>Bdelloidea</taxon>
        <taxon>Adinetida</taxon>
        <taxon>Adinetidae</taxon>
        <taxon>Adineta</taxon>
    </lineage>
</organism>
<dbReference type="SUPFAM" id="SSF81321">
    <property type="entry name" value="Family A G protein-coupled receptor-like"/>
    <property type="match status" value="1"/>
</dbReference>
<name>A0A815YE47_ADIRI</name>